<keyword evidence="3" id="KW-0808">Transferase</keyword>
<evidence type="ECO:0000313" key="10">
    <source>
        <dbReference type="Proteomes" id="UP000188532"/>
    </source>
</evidence>
<dbReference type="PANTHER" id="PTHR32057:SF14">
    <property type="entry name" value="PROTEIN ADENYLYLTRANSFERASE SELO, MITOCHONDRIAL"/>
    <property type="match status" value="1"/>
</dbReference>
<evidence type="ECO:0000256" key="4">
    <source>
        <dbReference type="ARBA" id="ARBA00022695"/>
    </source>
</evidence>
<dbReference type="GO" id="GO:0005524">
    <property type="term" value="F:ATP binding"/>
    <property type="evidence" value="ECO:0007669"/>
    <property type="project" value="UniProtKB-KW"/>
</dbReference>
<evidence type="ECO:0000256" key="3">
    <source>
        <dbReference type="ARBA" id="ARBA00022679"/>
    </source>
</evidence>
<reference evidence="9 10" key="1">
    <citation type="submission" date="2017-02" db="EMBL/GenBank/DDBJ databases">
        <title>Complete genome sequences of Mycobacterium kansasii strains isolated from rhesus macaques.</title>
        <authorList>
            <person name="Panda A."/>
            <person name="Nagaraj S."/>
            <person name="Zhao X."/>
            <person name="Tettelin H."/>
            <person name="Detolla L.J."/>
        </authorList>
    </citation>
    <scope>NUCLEOTIDE SEQUENCE [LARGE SCALE GENOMIC DNA]</scope>
    <source>
        <strain evidence="9 10">11-3469</strain>
    </source>
</reference>
<evidence type="ECO:0000256" key="8">
    <source>
        <dbReference type="ARBA" id="ARBA00022842"/>
    </source>
</evidence>
<proteinExistence type="inferred from homology"/>
<dbReference type="EMBL" id="MVBN01000001">
    <property type="protein sequence ID" value="OOK83753.1"/>
    <property type="molecule type" value="Genomic_DNA"/>
</dbReference>
<name>A0A1V3XWY4_MYCKA</name>
<evidence type="ECO:0000256" key="7">
    <source>
        <dbReference type="ARBA" id="ARBA00022840"/>
    </source>
</evidence>
<sequence length="67" mass="7345">MDRVNPVYIPRNHLVEEALTAATEGDLGPVERLLDAVTHPYAERPGLERYASPAPGDFGAYRTFCGT</sequence>
<evidence type="ECO:0000313" key="9">
    <source>
        <dbReference type="EMBL" id="OOK83753.1"/>
    </source>
</evidence>
<dbReference type="InterPro" id="IPR003846">
    <property type="entry name" value="SelO"/>
</dbReference>
<comment type="similarity">
    <text evidence="2">Belongs to the SELO family.</text>
</comment>
<dbReference type="PANTHER" id="PTHR32057">
    <property type="entry name" value="PROTEIN ADENYLYLTRANSFERASE SELO, MITOCHONDRIAL"/>
    <property type="match status" value="1"/>
</dbReference>
<keyword evidence="5" id="KW-0479">Metal-binding</keyword>
<evidence type="ECO:0000256" key="6">
    <source>
        <dbReference type="ARBA" id="ARBA00022741"/>
    </source>
</evidence>
<accession>A0A1V3XWY4</accession>
<comment type="cofactor">
    <cofactor evidence="1">
        <name>Mg(2+)</name>
        <dbReference type="ChEBI" id="CHEBI:18420"/>
    </cofactor>
</comment>
<keyword evidence="8" id="KW-0460">Magnesium</keyword>
<comment type="caution">
    <text evidence="9">The sequence shown here is derived from an EMBL/GenBank/DDBJ whole genome shotgun (WGS) entry which is preliminary data.</text>
</comment>
<dbReference type="Proteomes" id="UP000188532">
    <property type="component" value="Unassembled WGS sequence"/>
</dbReference>
<keyword evidence="4" id="KW-0548">Nucleotidyltransferase</keyword>
<evidence type="ECO:0000256" key="2">
    <source>
        <dbReference type="ARBA" id="ARBA00009747"/>
    </source>
</evidence>
<dbReference type="GO" id="GO:0046872">
    <property type="term" value="F:metal ion binding"/>
    <property type="evidence" value="ECO:0007669"/>
    <property type="project" value="UniProtKB-KW"/>
</dbReference>
<keyword evidence="6" id="KW-0547">Nucleotide-binding</keyword>
<keyword evidence="7" id="KW-0067">ATP-binding</keyword>
<evidence type="ECO:0000256" key="5">
    <source>
        <dbReference type="ARBA" id="ARBA00022723"/>
    </source>
</evidence>
<organism evidence="9 10">
    <name type="scientific">Mycobacterium kansasii</name>
    <dbReference type="NCBI Taxonomy" id="1768"/>
    <lineage>
        <taxon>Bacteria</taxon>
        <taxon>Bacillati</taxon>
        <taxon>Actinomycetota</taxon>
        <taxon>Actinomycetes</taxon>
        <taxon>Mycobacteriales</taxon>
        <taxon>Mycobacteriaceae</taxon>
        <taxon>Mycobacterium</taxon>
    </lineage>
</organism>
<dbReference type="AlphaFoldDB" id="A0A1V3XWY4"/>
<protein>
    <submittedName>
        <fullName evidence="9">Uncharacterized protein</fullName>
    </submittedName>
</protein>
<evidence type="ECO:0000256" key="1">
    <source>
        <dbReference type="ARBA" id="ARBA00001946"/>
    </source>
</evidence>
<dbReference type="GO" id="GO:0070733">
    <property type="term" value="F:AMPylase activity"/>
    <property type="evidence" value="ECO:0007669"/>
    <property type="project" value="TreeGrafter"/>
</dbReference>
<gene>
    <name evidence="9" type="ORF">BZL29_0822</name>
</gene>